<protein>
    <submittedName>
        <fullName evidence="2">Uncharacterized protein</fullName>
    </submittedName>
</protein>
<organism evidence="2 3">
    <name type="scientific">Cyanomargarita calcarea GSE-NOS-MK-12-04C</name>
    <dbReference type="NCBI Taxonomy" id="2839659"/>
    <lineage>
        <taxon>Bacteria</taxon>
        <taxon>Bacillati</taxon>
        <taxon>Cyanobacteriota</taxon>
        <taxon>Cyanophyceae</taxon>
        <taxon>Nostocales</taxon>
        <taxon>Cyanomargaritaceae</taxon>
        <taxon>Cyanomargarita</taxon>
    </lineage>
</organism>
<reference evidence="2" key="1">
    <citation type="submission" date="2021-05" db="EMBL/GenBank/DDBJ databases">
        <authorList>
            <person name="Pietrasiak N."/>
            <person name="Ward R."/>
            <person name="Stajich J.E."/>
            <person name="Kurbessoian T."/>
        </authorList>
    </citation>
    <scope>NUCLEOTIDE SEQUENCE</scope>
    <source>
        <strain evidence="2">GSE-NOS-MK-12-04C</strain>
    </source>
</reference>
<dbReference type="EMBL" id="JAHHGZ010000016">
    <property type="protein sequence ID" value="MBW4668956.1"/>
    <property type="molecule type" value="Genomic_DNA"/>
</dbReference>
<reference evidence="2" key="2">
    <citation type="journal article" date="2022" name="Microbiol. Resour. Announc.">
        <title>Metagenome Sequencing to Explore Phylogenomics of Terrestrial Cyanobacteria.</title>
        <authorList>
            <person name="Ward R.D."/>
            <person name="Stajich J.E."/>
            <person name="Johansen J.R."/>
            <person name="Huntemann M."/>
            <person name="Clum A."/>
            <person name="Foster B."/>
            <person name="Foster B."/>
            <person name="Roux S."/>
            <person name="Palaniappan K."/>
            <person name="Varghese N."/>
            <person name="Mukherjee S."/>
            <person name="Reddy T.B.K."/>
            <person name="Daum C."/>
            <person name="Copeland A."/>
            <person name="Chen I.A."/>
            <person name="Ivanova N.N."/>
            <person name="Kyrpides N.C."/>
            <person name="Shapiro N."/>
            <person name="Eloe-Fadrosh E.A."/>
            <person name="Pietrasiak N."/>
        </authorList>
    </citation>
    <scope>NUCLEOTIDE SEQUENCE</scope>
    <source>
        <strain evidence="2">GSE-NOS-MK-12-04C</strain>
    </source>
</reference>
<evidence type="ECO:0000313" key="3">
    <source>
        <dbReference type="Proteomes" id="UP000729701"/>
    </source>
</evidence>
<evidence type="ECO:0000313" key="2">
    <source>
        <dbReference type="EMBL" id="MBW4668956.1"/>
    </source>
</evidence>
<gene>
    <name evidence="2" type="ORF">KME60_16410</name>
</gene>
<feature type="region of interest" description="Disordered" evidence="1">
    <location>
        <begin position="1"/>
        <end position="28"/>
    </location>
</feature>
<sequence length="247" mass="23224">MANSTDSMSGGSNPNSLGQSPWGRLGEVGIDDLGSLFSGVGNQSSGGGNPFGDNPLAAEVLFGGGGNNGGSPFSNLRTNIDKLVGGLTTGSNPMSGGGGQSGSGDSVFPQSPTGGASSGIPIPIEGGGIGGPPSGDLSDPFAPGGAFDIPSADTFDLASYGIPTEGSFDPASYGIPTEGSFDPASYGIPTGGGIGSGASSGIPSFGGEGSGIPSFGGEGSSIPSFGGGAGNTIPSFGAGSGSSIPFA</sequence>
<feature type="compositionally biased region" description="Gly residues" evidence="1">
    <location>
        <begin position="214"/>
        <end position="230"/>
    </location>
</feature>
<dbReference type="Proteomes" id="UP000729701">
    <property type="component" value="Unassembled WGS sequence"/>
</dbReference>
<feature type="compositionally biased region" description="Polar residues" evidence="1">
    <location>
        <begin position="1"/>
        <end position="19"/>
    </location>
</feature>
<accession>A0A951QNY0</accession>
<feature type="compositionally biased region" description="Low complexity" evidence="1">
    <location>
        <begin position="103"/>
        <end position="124"/>
    </location>
</feature>
<dbReference type="AlphaFoldDB" id="A0A951QNY0"/>
<evidence type="ECO:0000256" key="1">
    <source>
        <dbReference type="SAM" id="MobiDB-lite"/>
    </source>
</evidence>
<feature type="region of interest" description="Disordered" evidence="1">
    <location>
        <begin position="214"/>
        <end position="247"/>
    </location>
</feature>
<proteinExistence type="predicted"/>
<comment type="caution">
    <text evidence="2">The sequence shown here is derived from an EMBL/GenBank/DDBJ whole genome shotgun (WGS) entry which is preliminary data.</text>
</comment>
<name>A0A951QNY0_9CYAN</name>
<feature type="region of interest" description="Disordered" evidence="1">
    <location>
        <begin position="84"/>
        <end position="148"/>
    </location>
</feature>